<reference evidence="5 6" key="1">
    <citation type="submission" date="2017-03" db="EMBL/GenBank/DDBJ databases">
        <title>Phylogenomics and comparative genomics of Lactobacillus salivarius, a mammalian gut commensal.</title>
        <authorList>
            <person name="Harris H.M."/>
        </authorList>
    </citation>
    <scope>NUCLEOTIDE SEQUENCE [LARGE SCALE GENOMIC DNA]</scope>
    <source>
        <strain evidence="5 6">JCM 1047</strain>
    </source>
</reference>
<keyword evidence="1" id="KW-0328">Glycosyltransferase</keyword>
<evidence type="ECO:0000256" key="1">
    <source>
        <dbReference type="ARBA" id="ARBA00022676"/>
    </source>
</evidence>
<sequence length="603" mass="70946">MILKEGKFLYKTEKNKILSYNRFQVLQLKEIEFRSLSGALIKKELFDKITDYDMPEQLLLKNLAKKAEKILYASLNFYTYVVEENRNSDLIWGKGSEFHFSNTYNLVENNKIRQYKQKIPETIEVALCVDNNVIDYVGSLVYSIYKHTSSFVNIYVIYKELSNESLEKLNWINEKMQTVNLQTVKVSEKLHKRLDKITLGKDRYNLPISSYYRIFLADILPNVDRIIYLDVDVLAIGDLTELWHTDLEGNFLAACLDEQAFTKSGTNILQPRRREYFNSGVLVLDLFLFRKYNIINEFFDYLIDTTDLYNLGDQDALNLYFLDAVKLLDSSWNYGVYSHKKYTGVSNIKILHYFSFAKPLRNLYSYVADDKIKSFVQLYRRYYYELAQFIDYKGCENKVSTIITAHSDDDFFKSLESILCQTYPNKEIIILDTTTGDELKEKVEELMKILPYIVYIKCDNRNIGKMREFAIKRSKGDYLYFLDSPNYINENNMFDKLVSIMVKEAASIVTSVMMIYYPTEDRLIGYGANNEEIDLSSESVESLQSKYLGNDYNMLAGHIFDKKLFSNFEELNFEDEKKLMAEILYRAKKRIRKNSYDWVKVIS</sequence>
<comment type="caution">
    <text evidence="5">The sequence shown here is derived from an EMBL/GenBank/DDBJ whole genome shotgun (WGS) entry which is preliminary data.</text>
</comment>
<evidence type="ECO:0000259" key="4">
    <source>
        <dbReference type="Pfam" id="PF00535"/>
    </source>
</evidence>
<gene>
    <name evidence="5" type="ORF">B6U56_00345</name>
</gene>
<dbReference type="GO" id="GO:0016757">
    <property type="term" value="F:glycosyltransferase activity"/>
    <property type="evidence" value="ECO:0007669"/>
    <property type="project" value="UniProtKB-KW"/>
</dbReference>
<dbReference type="GO" id="GO:0046872">
    <property type="term" value="F:metal ion binding"/>
    <property type="evidence" value="ECO:0007669"/>
    <property type="project" value="UniProtKB-KW"/>
</dbReference>
<dbReference type="InterPro" id="IPR029044">
    <property type="entry name" value="Nucleotide-diphossugar_trans"/>
</dbReference>
<dbReference type="SUPFAM" id="SSF53448">
    <property type="entry name" value="Nucleotide-diphospho-sugar transferases"/>
    <property type="match status" value="2"/>
</dbReference>
<dbReference type="PANTHER" id="PTHR13778">
    <property type="entry name" value="GLYCOSYLTRANSFERASE 8 DOMAIN-CONTAINING PROTEIN"/>
    <property type="match status" value="1"/>
</dbReference>
<evidence type="ECO:0000256" key="3">
    <source>
        <dbReference type="ARBA" id="ARBA00022723"/>
    </source>
</evidence>
<dbReference type="InterPro" id="IPR050748">
    <property type="entry name" value="Glycosyltrans_8_dom-fam"/>
</dbReference>
<dbReference type="Pfam" id="PF01501">
    <property type="entry name" value="Glyco_transf_8"/>
    <property type="match status" value="1"/>
</dbReference>
<dbReference type="EMBL" id="NBEF01000004">
    <property type="protein sequence ID" value="OQQ92656.1"/>
    <property type="molecule type" value="Genomic_DNA"/>
</dbReference>
<organism evidence="5 6">
    <name type="scientific">Ligilactobacillus salivarius</name>
    <dbReference type="NCBI Taxonomy" id="1624"/>
    <lineage>
        <taxon>Bacteria</taxon>
        <taxon>Bacillati</taxon>
        <taxon>Bacillota</taxon>
        <taxon>Bacilli</taxon>
        <taxon>Lactobacillales</taxon>
        <taxon>Lactobacillaceae</taxon>
        <taxon>Ligilactobacillus</taxon>
    </lineage>
</organism>
<dbReference type="Gene3D" id="3.90.550.10">
    <property type="entry name" value="Spore Coat Polysaccharide Biosynthesis Protein SpsA, Chain A"/>
    <property type="match status" value="2"/>
</dbReference>
<dbReference type="CDD" id="cd04194">
    <property type="entry name" value="GT8_A4GalT_like"/>
    <property type="match status" value="1"/>
</dbReference>
<dbReference type="Proteomes" id="UP000192575">
    <property type="component" value="Unassembled WGS sequence"/>
</dbReference>
<accession>A0A1V9RI02</accession>
<evidence type="ECO:0000313" key="6">
    <source>
        <dbReference type="Proteomes" id="UP000192575"/>
    </source>
</evidence>
<keyword evidence="3" id="KW-0479">Metal-binding</keyword>
<evidence type="ECO:0000313" key="5">
    <source>
        <dbReference type="EMBL" id="OQQ92656.1"/>
    </source>
</evidence>
<name>A0A1V9RI02_9LACO</name>
<feature type="domain" description="Glycosyltransferase 2-like" evidence="4">
    <location>
        <begin position="413"/>
        <end position="517"/>
    </location>
</feature>
<protein>
    <recommendedName>
        <fullName evidence="4">Glycosyltransferase 2-like domain-containing protein</fullName>
    </recommendedName>
</protein>
<proteinExistence type="predicted"/>
<dbReference type="InterPro" id="IPR001173">
    <property type="entry name" value="Glyco_trans_2-like"/>
</dbReference>
<keyword evidence="2" id="KW-0808">Transferase</keyword>
<dbReference type="Pfam" id="PF00535">
    <property type="entry name" value="Glycos_transf_2"/>
    <property type="match status" value="1"/>
</dbReference>
<dbReference type="PANTHER" id="PTHR13778:SF47">
    <property type="entry name" value="LIPOPOLYSACCHARIDE 1,3-GALACTOSYLTRANSFERASE"/>
    <property type="match status" value="1"/>
</dbReference>
<dbReference type="InterPro" id="IPR002495">
    <property type="entry name" value="Glyco_trans_8"/>
</dbReference>
<dbReference type="CDD" id="cd00761">
    <property type="entry name" value="Glyco_tranf_GTA_type"/>
    <property type="match status" value="1"/>
</dbReference>
<dbReference type="AlphaFoldDB" id="A0A1V9RI02"/>
<evidence type="ECO:0000256" key="2">
    <source>
        <dbReference type="ARBA" id="ARBA00022679"/>
    </source>
</evidence>